<evidence type="ECO:0000256" key="1">
    <source>
        <dbReference type="ARBA" id="ARBA00022491"/>
    </source>
</evidence>
<organism evidence="6 7">
    <name type="scientific">Leptotrichia hofstadii F0254</name>
    <dbReference type="NCBI Taxonomy" id="634994"/>
    <lineage>
        <taxon>Bacteria</taxon>
        <taxon>Fusobacteriati</taxon>
        <taxon>Fusobacteriota</taxon>
        <taxon>Fusobacteriia</taxon>
        <taxon>Fusobacteriales</taxon>
        <taxon>Leptotrichiaceae</taxon>
        <taxon>Leptotrichia</taxon>
    </lineage>
</organism>
<dbReference type="PANTHER" id="PTHR30363:SF4">
    <property type="entry name" value="GLYCEROL-3-PHOSPHATE REGULON REPRESSOR"/>
    <property type="match status" value="1"/>
</dbReference>
<evidence type="ECO:0000256" key="3">
    <source>
        <dbReference type="ARBA" id="ARBA00023125"/>
    </source>
</evidence>
<dbReference type="PRINTS" id="PR00037">
    <property type="entry name" value="HTHLACR"/>
</dbReference>
<evidence type="ECO:0000256" key="2">
    <source>
        <dbReference type="ARBA" id="ARBA00023015"/>
    </source>
</evidence>
<gene>
    <name evidence="6" type="ORF">GCWU000323_02448</name>
</gene>
<evidence type="ECO:0000313" key="6">
    <source>
        <dbReference type="EMBL" id="EEX73770.1"/>
    </source>
</evidence>
<dbReference type="SUPFAM" id="SSF46785">
    <property type="entry name" value="Winged helix' DNA-binding domain"/>
    <property type="match status" value="1"/>
</dbReference>
<dbReference type="Proteomes" id="UP000006233">
    <property type="component" value="Unassembled WGS sequence"/>
</dbReference>
<dbReference type="Gene3D" id="1.10.10.10">
    <property type="entry name" value="Winged helix-like DNA-binding domain superfamily/Winged helix DNA-binding domain"/>
    <property type="match status" value="1"/>
</dbReference>
<dbReference type="Pfam" id="PF08220">
    <property type="entry name" value="HTH_DeoR"/>
    <property type="match status" value="1"/>
</dbReference>
<dbReference type="Pfam" id="PF00455">
    <property type="entry name" value="DeoRC"/>
    <property type="match status" value="1"/>
</dbReference>
<feature type="domain" description="HTH deoR-type" evidence="5">
    <location>
        <begin position="23"/>
        <end position="78"/>
    </location>
</feature>
<dbReference type="PANTHER" id="PTHR30363">
    <property type="entry name" value="HTH-TYPE TRANSCRIPTIONAL REGULATOR SRLR-RELATED"/>
    <property type="match status" value="1"/>
</dbReference>
<keyword evidence="2" id="KW-0805">Transcription regulation</keyword>
<dbReference type="InterPro" id="IPR050313">
    <property type="entry name" value="Carb_Metab_HTH_regulators"/>
</dbReference>
<dbReference type="PROSITE" id="PS51000">
    <property type="entry name" value="HTH_DEOR_2"/>
    <property type="match status" value="1"/>
</dbReference>
<dbReference type="HOGENOM" id="CLU_060699_2_1_0"/>
<dbReference type="SMART" id="SM00420">
    <property type="entry name" value="HTH_DEOR"/>
    <property type="match status" value="1"/>
</dbReference>
<comment type="caution">
    <text evidence="6">The sequence shown here is derived from an EMBL/GenBank/DDBJ whole genome shotgun (WGS) entry which is preliminary data.</text>
</comment>
<evidence type="ECO:0000259" key="5">
    <source>
        <dbReference type="PROSITE" id="PS51000"/>
    </source>
</evidence>
<dbReference type="InterPro" id="IPR036390">
    <property type="entry name" value="WH_DNA-bd_sf"/>
</dbReference>
<evidence type="ECO:0000256" key="4">
    <source>
        <dbReference type="ARBA" id="ARBA00023163"/>
    </source>
</evidence>
<dbReference type="InterPro" id="IPR001034">
    <property type="entry name" value="DeoR_HTH"/>
</dbReference>
<keyword evidence="4" id="KW-0804">Transcription</keyword>
<evidence type="ECO:0000313" key="7">
    <source>
        <dbReference type="Proteomes" id="UP000006233"/>
    </source>
</evidence>
<dbReference type="SUPFAM" id="SSF100950">
    <property type="entry name" value="NagB/RpiA/CoA transferase-like"/>
    <property type="match status" value="1"/>
</dbReference>
<dbReference type="SMART" id="SM01134">
    <property type="entry name" value="DeoRC"/>
    <property type="match status" value="1"/>
</dbReference>
<dbReference type="GO" id="GO:0003677">
    <property type="term" value="F:DNA binding"/>
    <property type="evidence" value="ECO:0007669"/>
    <property type="project" value="UniProtKB-KW"/>
</dbReference>
<dbReference type="PROSITE" id="PS00894">
    <property type="entry name" value="HTH_DEOR_1"/>
    <property type="match status" value="1"/>
</dbReference>
<dbReference type="InterPro" id="IPR018356">
    <property type="entry name" value="Tscrpt_reg_HTH_DeoR_CS"/>
</dbReference>
<sequence length="269" mass="30314">MKNFLIFDRIKNNIKIGYDKMLKNERQDIILMKLNNKGKVVVGELAIDLSVSEDTIRRDLAEMDSKGLLKRVFGGALPLNRYALNYTERENFEPELKYELALKGVKLLKDGQLVAIDGSTTNLQLARAIPVNLSLTVITNSLTIASELSNHKNIEIIMVGGNLFQKIMTNVGDLAVEQIKEYYPDICFMGAYAIHPVMGITSPYEKEVSVKRQFIKSSSRVVTLIIPNKFNVIMPYKVCDMVDVTTIISDKSVSTEILKEYEKIGIECI</sequence>
<accession>C9N0T3</accession>
<dbReference type="InterPro" id="IPR014036">
    <property type="entry name" value="DeoR-like_C"/>
</dbReference>
<proteinExistence type="predicted"/>
<dbReference type="STRING" id="634994.GCWU000323_02448"/>
<dbReference type="eggNOG" id="COG1349">
    <property type="taxonomic scope" value="Bacteria"/>
</dbReference>
<dbReference type="InterPro" id="IPR037171">
    <property type="entry name" value="NagB/RpiA_transferase-like"/>
</dbReference>
<name>C9N0T3_9FUSO</name>
<keyword evidence="3" id="KW-0238">DNA-binding</keyword>
<reference evidence="6 7" key="1">
    <citation type="submission" date="2009-09" db="EMBL/GenBank/DDBJ databases">
        <authorList>
            <person name="Weinstock G."/>
            <person name="Sodergren E."/>
            <person name="Clifton S."/>
            <person name="Fulton L."/>
            <person name="Fulton B."/>
            <person name="Courtney L."/>
            <person name="Fronick C."/>
            <person name="Harrison M."/>
            <person name="Strong C."/>
            <person name="Farmer C."/>
            <person name="Delahaunty K."/>
            <person name="Markovic C."/>
            <person name="Hall O."/>
            <person name="Minx P."/>
            <person name="Tomlinson C."/>
            <person name="Mitreva M."/>
            <person name="Nelson J."/>
            <person name="Hou S."/>
            <person name="Wollam A."/>
            <person name="Pepin K.H."/>
            <person name="Johnson M."/>
            <person name="Bhonagiri V."/>
            <person name="Nash W.E."/>
            <person name="Warren W."/>
            <person name="Chinwalla A."/>
            <person name="Mardis E.R."/>
            <person name="Wilson R.K."/>
        </authorList>
    </citation>
    <scope>NUCLEOTIDE SEQUENCE [LARGE SCALE GENOMIC DNA]</scope>
    <source>
        <strain evidence="6 7">F0254</strain>
    </source>
</reference>
<dbReference type="GO" id="GO:0003700">
    <property type="term" value="F:DNA-binding transcription factor activity"/>
    <property type="evidence" value="ECO:0007669"/>
    <property type="project" value="InterPro"/>
</dbReference>
<dbReference type="AlphaFoldDB" id="C9N0T3"/>
<dbReference type="EMBL" id="ACVB02000026">
    <property type="protein sequence ID" value="EEX73770.1"/>
    <property type="molecule type" value="Genomic_DNA"/>
</dbReference>
<dbReference type="InterPro" id="IPR036388">
    <property type="entry name" value="WH-like_DNA-bd_sf"/>
</dbReference>
<keyword evidence="1" id="KW-0678">Repressor</keyword>
<protein>
    <submittedName>
        <fullName evidence="6">Transcriptional regulator, DeoR family</fullName>
    </submittedName>
</protein>